<dbReference type="Pfam" id="PF01520">
    <property type="entry name" value="Amidase_3"/>
    <property type="match status" value="1"/>
</dbReference>
<evidence type="ECO:0000313" key="3">
    <source>
        <dbReference type="EMBL" id="KKM68458.1"/>
    </source>
</evidence>
<dbReference type="PANTHER" id="PTHR30404:SF0">
    <property type="entry name" value="N-ACETYLMURAMOYL-L-ALANINE AMIDASE AMIC"/>
    <property type="match status" value="1"/>
</dbReference>
<protein>
    <recommendedName>
        <fullName evidence="2">MurNAc-LAA domain-containing protein</fullName>
    </recommendedName>
</protein>
<dbReference type="InterPro" id="IPR002508">
    <property type="entry name" value="MurNAc-LAA_cat"/>
</dbReference>
<proteinExistence type="predicted"/>
<accession>A0A0F9JFS2</accession>
<evidence type="ECO:0000256" key="1">
    <source>
        <dbReference type="ARBA" id="ARBA00022801"/>
    </source>
</evidence>
<reference evidence="3" key="1">
    <citation type="journal article" date="2015" name="Nature">
        <title>Complex archaea that bridge the gap between prokaryotes and eukaryotes.</title>
        <authorList>
            <person name="Spang A."/>
            <person name="Saw J.H."/>
            <person name="Jorgensen S.L."/>
            <person name="Zaremba-Niedzwiedzka K."/>
            <person name="Martijn J."/>
            <person name="Lind A.E."/>
            <person name="van Eijk R."/>
            <person name="Schleper C."/>
            <person name="Guy L."/>
            <person name="Ettema T.J."/>
        </authorList>
    </citation>
    <scope>NUCLEOTIDE SEQUENCE</scope>
</reference>
<dbReference type="GO" id="GO:0008745">
    <property type="term" value="F:N-acetylmuramoyl-L-alanine amidase activity"/>
    <property type="evidence" value="ECO:0007669"/>
    <property type="project" value="InterPro"/>
</dbReference>
<evidence type="ECO:0000259" key="2">
    <source>
        <dbReference type="SMART" id="SM00646"/>
    </source>
</evidence>
<dbReference type="GO" id="GO:0030288">
    <property type="term" value="C:outer membrane-bounded periplasmic space"/>
    <property type="evidence" value="ECO:0007669"/>
    <property type="project" value="TreeGrafter"/>
</dbReference>
<dbReference type="CDD" id="cd02696">
    <property type="entry name" value="MurNAc-LAA"/>
    <property type="match status" value="1"/>
</dbReference>
<feature type="non-terminal residue" evidence="3">
    <location>
        <position position="1"/>
    </location>
</feature>
<dbReference type="EMBL" id="LAZR01010164">
    <property type="protein sequence ID" value="KKM68458.1"/>
    <property type="molecule type" value="Genomic_DNA"/>
</dbReference>
<gene>
    <name evidence="3" type="ORF">LCGC14_1460710</name>
</gene>
<dbReference type="GO" id="GO:0009253">
    <property type="term" value="P:peptidoglycan catabolic process"/>
    <property type="evidence" value="ECO:0007669"/>
    <property type="project" value="InterPro"/>
</dbReference>
<dbReference type="SUPFAM" id="SSF53187">
    <property type="entry name" value="Zn-dependent exopeptidases"/>
    <property type="match status" value="1"/>
</dbReference>
<dbReference type="SMART" id="SM00646">
    <property type="entry name" value="Ami_3"/>
    <property type="match status" value="1"/>
</dbReference>
<sequence length="178" mass="19650">DFGHGGEDTGIIGPTSLRESEVCEDIGMRVGNLFKMLGTNVKYTRKPKQSCAMEKRVDFINNRQADLVISVHVNNATNLAAEGSSTYYFASGDVVSIEGKKIAGFLQEEQINTLGTKDCRVHGKNFNILRLTKIPAVIIEPVFISNPSEESKLKAEDFRQNIASAVFDGLQKYFKEAT</sequence>
<feature type="domain" description="MurNAc-LAA" evidence="2">
    <location>
        <begin position="57"/>
        <end position="171"/>
    </location>
</feature>
<comment type="caution">
    <text evidence="3">The sequence shown here is derived from an EMBL/GenBank/DDBJ whole genome shotgun (WGS) entry which is preliminary data.</text>
</comment>
<dbReference type="AlphaFoldDB" id="A0A0F9JFS2"/>
<name>A0A0F9JFS2_9ZZZZ</name>
<organism evidence="3">
    <name type="scientific">marine sediment metagenome</name>
    <dbReference type="NCBI Taxonomy" id="412755"/>
    <lineage>
        <taxon>unclassified sequences</taxon>
        <taxon>metagenomes</taxon>
        <taxon>ecological metagenomes</taxon>
    </lineage>
</organism>
<dbReference type="PANTHER" id="PTHR30404">
    <property type="entry name" value="N-ACETYLMURAMOYL-L-ALANINE AMIDASE"/>
    <property type="match status" value="1"/>
</dbReference>
<dbReference type="InterPro" id="IPR050695">
    <property type="entry name" value="N-acetylmuramoyl_amidase_3"/>
</dbReference>
<keyword evidence="1" id="KW-0378">Hydrolase</keyword>
<dbReference type="Gene3D" id="3.40.630.40">
    <property type="entry name" value="Zn-dependent exopeptidases"/>
    <property type="match status" value="1"/>
</dbReference>